<dbReference type="RefSeq" id="WP_103358105.1">
    <property type="nucleotide sequence ID" value="NZ_CP113107.1"/>
</dbReference>
<dbReference type="OrthoDB" id="9815348at2"/>
<protein>
    <submittedName>
        <fullName evidence="4">Thiamine phosphate synthase</fullName>
    </submittedName>
</protein>
<evidence type="ECO:0000313" key="5">
    <source>
        <dbReference type="Proteomes" id="UP000242752"/>
    </source>
</evidence>
<dbReference type="InterPro" id="IPR022998">
    <property type="entry name" value="ThiamineP_synth_TenI"/>
</dbReference>
<keyword evidence="2" id="KW-0784">Thiamine biosynthesis</keyword>
<dbReference type="GO" id="GO:0009228">
    <property type="term" value="P:thiamine biosynthetic process"/>
    <property type="evidence" value="ECO:0007669"/>
    <property type="project" value="UniProtKB-KW"/>
</dbReference>
<comment type="caution">
    <text evidence="4">The sequence shown here is derived from an EMBL/GenBank/DDBJ whole genome shotgun (WGS) entry which is preliminary data.</text>
</comment>
<dbReference type="PANTHER" id="PTHR20857:SF22">
    <property type="entry name" value="THIAZOLE TAUTOMERASE"/>
    <property type="match status" value="1"/>
</dbReference>
<dbReference type="Gene3D" id="3.20.20.70">
    <property type="entry name" value="Aldolase class I"/>
    <property type="match status" value="1"/>
</dbReference>
<evidence type="ECO:0000256" key="1">
    <source>
        <dbReference type="ARBA" id="ARBA00004948"/>
    </source>
</evidence>
<evidence type="ECO:0000256" key="2">
    <source>
        <dbReference type="ARBA" id="ARBA00022977"/>
    </source>
</evidence>
<dbReference type="GO" id="GO:0005737">
    <property type="term" value="C:cytoplasm"/>
    <property type="evidence" value="ECO:0007669"/>
    <property type="project" value="TreeGrafter"/>
</dbReference>
<dbReference type="CDD" id="cd00564">
    <property type="entry name" value="TMP_TenI"/>
    <property type="match status" value="1"/>
</dbReference>
<evidence type="ECO:0000259" key="3">
    <source>
        <dbReference type="Pfam" id="PF02581"/>
    </source>
</evidence>
<dbReference type="GO" id="GO:0004789">
    <property type="term" value="F:thiamine-phosphate diphosphorylase activity"/>
    <property type="evidence" value="ECO:0007669"/>
    <property type="project" value="TreeGrafter"/>
</dbReference>
<gene>
    <name evidence="4" type="ORF">CD122_06085</name>
</gene>
<feature type="domain" description="Thiamine phosphate synthase/TenI" evidence="3">
    <location>
        <begin position="23"/>
        <end position="172"/>
    </location>
</feature>
<comment type="pathway">
    <text evidence="1">Cofactor biosynthesis; thiamine diphosphate biosynthesis.</text>
</comment>
<proteinExistence type="predicted"/>
<evidence type="ECO:0000313" key="4">
    <source>
        <dbReference type="EMBL" id="PNZ27540.1"/>
    </source>
</evidence>
<dbReference type="AlphaFoldDB" id="A0A2K3YPL4"/>
<dbReference type="InterPro" id="IPR036206">
    <property type="entry name" value="ThiamineP_synth_sf"/>
</dbReference>
<name>A0A2K3YPL4_9STAP</name>
<keyword evidence="5" id="KW-1185">Reference proteome</keyword>
<dbReference type="InterPro" id="IPR013785">
    <property type="entry name" value="Aldolase_TIM"/>
</dbReference>
<dbReference type="Pfam" id="PF02581">
    <property type="entry name" value="TMP-TENI"/>
    <property type="match status" value="1"/>
</dbReference>
<organism evidence="4 5">
    <name type="scientific">Staphylococcus rostri</name>
    <dbReference type="NCBI Taxonomy" id="522262"/>
    <lineage>
        <taxon>Bacteria</taxon>
        <taxon>Bacillati</taxon>
        <taxon>Bacillota</taxon>
        <taxon>Bacilli</taxon>
        <taxon>Bacillales</taxon>
        <taxon>Staphylococcaceae</taxon>
        <taxon>Staphylococcus</taxon>
    </lineage>
</organism>
<accession>A0A2K3YPL4</accession>
<dbReference type="EMBL" id="PPRF01000036">
    <property type="protein sequence ID" value="PNZ27540.1"/>
    <property type="molecule type" value="Genomic_DNA"/>
</dbReference>
<dbReference type="PANTHER" id="PTHR20857">
    <property type="entry name" value="THIAMINE-PHOSPHATE PYROPHOSPHORYLASE"/>
    <property type="match status" value="1"/>
</dbReference>
<reference evidence="4 5" key="1">
    <citation type="submission" date="2017-08" db="EMBL/GenBank/DDBJ databases">
        <title>Draft genome sequences of 64 type strains of genus Staph aureus.</title>
        <authorList>
            <person name="Cole K."/>
            <person name="Golubchik T."/>
            <person name="Russell J."/>
            <person name="Foster D."/>
            <person name="Llewelyn M."/>
            <person name="Wilson D."/>
            <person name="Crook D."/>
            <person name="Paul J."/>
        </authorList>
    </citation>
    <scope>NUCLEOTIDE SEQUENCE [LARGE SCALE GENOMIC DNA]</scope>
    <source>
        <strain evidence="4 5">DSM 21968</strain>
    </source>
</reference>
<sequence>MIIAVTPFEPLTATHIERLLAIESRLSGVILRTPMQTAALADWLQTLLDKGFPKSKVIVHTDIALAERFDIHRLHFREGDITAYDLKAQQPSYVISMSVHQMATIIDAQQHHLDFGVYGHVFPSASKPGRAPRTDEEVQQVLSKKWPLVAIGGIDVDTVSDVPPQFAGIACIRSAFATSTETFASMIQQWQTLKGRE</sequence>
<dbReference type="SUPFAM" id="SSF51391">
    <property type="entry name" value="Thiamin phosphate synthase"/>
    <property type="match status" value="1"/>
</dbReference>
<dbReference type="Proteomes" id="UP000242752">
    <property type="component" value="Unassembled WGS sequence"/>
</dbReference>